<keyword evidence="3" id="KW-1185">Reference proteome</keyword>
<feature type="compositionally biased region" description="Basic and acidic residues" evidence="1">
    <location>
        <begin position="232"/>
        <end position="272"/>
    </location>
</feature>
<evidence type="ECO:0000313" key="3">
    <source>
        <dbReference type="Proteomes" id="UP000184330"/>
    </source>
</evidence>
<evidence type="ECO:0000313" key="2">
    <source>
        <dbReference type="EMBL" id="CZR53058.1"/>
    </source>
</evidence>
<dbReference type="EMBL" id="FJOG01000003">
    <property type="protein sequence ID" value="CZR53058.1"/>
    <property type="molecule type" value="Genomic_DNA"/>
</dbReference>
<evidence type="ECO:0000256" key="1">
    <source>
        <dbReference type="SAM" id="MobiDB-lite"/>
    </source>
</evidence>
<feature type="region of interest" description="Disordered" evidence="1">
    <location>
        <begin position="215"/>
        <end position="293"/>
    </location>
</feature>
<organism evidence="2 3">
    <name type="scientific">Phialocephala subalpina</name>
    <dbReference type="NCBI Taxonomy" id="576137"/>
    <lineage>
        <taxon>Eukaryota</taxon>
        <taxon>Fungi</taxon>
        <taxon>Dikarya</taxon>
        <taxon>Ascomycota</taxon>
        <taxon>Pezizomycotina</taxon>
        <taxon>Leotiomycetes</taxon>
        <taxon>Helotiales</taxon>
        <taxon>Mollisiaceae</taxon>
        <taxon>Phialocephala</taxon>
        <taxon>Phialocephala fortinii species complex</taxon>
    </lineage>
</organism>
<dbReference type="Proteomes" id="UP000184330">
    <property type="component" value="Unassembled WGS sequence"/>
</dbReference>
<name>A0A1L7WJW8_9HELO</name>
<dbReference type="AlphaFoldDB" id="A0A1L7WJW8"/>
<gene>
    <name evidence="2" type="ORF">PAC_02936</name>
</gene>
<feature type="compositionally biased region" description="Basic residues" evidence="1">
    <location>
        <begin position="222"/>
        <end position="231"/>
    </location>
</feature>
<sequence length="293" mass="33152">MATNGEPSNRDNLRANIFATGNDVLPFDISKLKISKIGECSVIDGILGINVSLEAESLADEWFKDPAFQVIEDPNLKAGLVYQFKLCAQLSVLVSLMPQGIDALANAFKVPPTHDNVQKAANLIKSMDNFAKEFFALCKSADYWMPKKLKSHFWRHYREERYAVEQSRRVLKRRSQNATIWAMERCSNLRNFVLGESEYGLLGWELLHSHAEGVVVPDTPAPKRKKKPRKKSSMEGKSKEKASAEDVSAEKKKESRKESEKAWAENIQEEKKTKSKKGKEKTSDEVVPGEKKH</sequence>
<protein>
    <submittedName>
        <fullName evidence="2">Uncharacterized protein</fullName>
    </submittedName>
</protein>
<proteinExistence type="predicted"/>
<reference evidence="2 3" key="1">
    <citation type="submission" date="2016-03" db="EMBL/GenBank/DDBJ databases">
        <authorList>
            <person name="Ploux O."/>
        </authorList>
    </citation>
    <scope>NUCLEOTIDE SEQUENCE [LARGE SCALE GENOMIC DNA]</scope>
    <source>
        <strain evidence="2 3">UAMH 11012</strain>
    </source>
</reference>
<feature type="compositionally biased region" description="Basic and acidic residues" evidence="1">
    <location>
        <begin position="280"/>
        <end position="293"/>
    </location>
</feature>
<accession>A0A1L7WJW8</accession>